<evidence type="ECO:0000259" key="12">
    <source>
        <dbReference type="Pfam" id="PF00266"/>
    </source>
</evidence>
<dbReference type="PROSITE" id="PS00595">
    <property type="entry name" value="AA_TRANSFER_CLASS_5"/>
    <property type="match status" value="1"/>
</dbReference>
<reference evidence="13 14" key="1">
    <citation type="submission" date="2020-08" db="EMBL/GenBank/DDBJ databases">
        <title>Genomic Encyclopedia of Type Strains, Phase IV (KMG-IV): sequencing the most valuable type-strain genomes for metagenomic binning, comparative biology and taxonomic classification.</title>
        <authorList>
            <person name="Goeker M."/>
        </authorList>
    </citation>
    <scope>NUCLEOTIDE SEQUENCE [LARGE SCALE GENOMIC DNA]</scope>
    <source>
        <strain evidence="13 14">DSM 22071</strain>
    </source>
</reference>
<keyword evidence="8" id="KW-0408">Iron</keyword>
<name>A0A7W8DGG9_9BACT</name>
<evidence type="ECO:0000256" key="4">
    <source>
        <dbReference type="ARBA" id="ARBA00012239"/>
    </source>
</evidence>
<dbReference type="InterPro" id="IPR016454">
    <property type="entry name" value="Cysteine_dSase"/>
</dbReference>
<evidence type="ECO:0000256" key="8">
    <source>
        <dbReference type="ARBA" id="ARBA00023004"/>
    </source>
</evidence>
<dbReference type="PIRSF" id="PIRSF005572">
    <property type="entry name" value="NifS"/>
    <property type="match status" value="1"/>
</dbReference>
<evidence type="ECO:0000256" key="9">
    <source>
        <dbReference type="ARBA" id="ARBA00023014"/>
    </source>
</evidence>
<protein>
    <recommendedName>
        <fullName evidence="4">cysteine desulfurase</fullName>
        <ecNumber evidence="4">2.8.1.7</ecNumber>
    </recommendedName>
</protein>
<accession>A0A7W8DGG9</accession>
<evidence type="ECO:0000313" key="13">
    <source>
        <dbReference type="EMBL" id="MBB5021392.1"/>
    </source>
</evidence>
<evidence type="ECO:0000256" key="7">
    <source>
        <dbReference type="ARBA" id="ARBA00022898"/>
    </source>
</evidence>
<evidence type="ECO:0000256" key="6">
    <source>
        <dbReference type="ARBA" id="ARBA00022723"/>
    </source>
</evidence>
<dbReference type="Gene3D" id="3.40.640.10">
    <property type="entry name" value="Type I PLP-dependent aspartate aminotransferase-like (Major domain)"/>
    <property type="match status" value="1"/>
</dbReference>
<dbReference type="PANTHER" id="PTHR11601">
    <property type="entry name" value="CYSTEINE DESULFURYLASE FAMILY MEMBER"/>
    <property type="match status" value="1"/>
</dbReference>
<keyword evidence="5 13" id="KW-0808">Transferase</keyword>
<proteinExistence type="inferred from homology"/>
<evidence type="ECO:0000256" key="1">
    <source>
        <dbReference type="ARBA" id="ARBA00001933"/>
    </source>
</evidence>
<evidence type="ECO:0000256" key="11">
    <source>
        <dbReference type="RuleBase" id="RU004504"/>
    </source>
</evidence>
<sequence length="401" mass="43337">MQRIYMDNNATTIVDPEVFLAMEPFFVRMYGNPNSLHSFGSEVKPSMAMAMEQLYQGINASDDDDIVVNSCATEGNNTVIMGIYFHSILGGDKNHIITTQVEHPAVTETCRFLEKLGVEVTYLPVNEEGVIHSDDVKNAITDRTALVSVMWANNETGMIFPVKQIAYACKNRGVLFHTDAVQAIGKLPVNVQEVPVDYLTFSAHKFHGPKGVGGLFIREGAPMVPLLHGGEHMGGLRSGTINVAGLVGMGKAMELAVGNLDYELSEVLRLRNKLEDAIAAIPDVLVVGKRIHRTPNTTLASVRGVEGEALIWDLNRQGIAASTGSACASESLEANPVMAAIGADKDLAHTGVRFSLSRFTTEEEIDHVIEIFPRVVERLRDISSTYAAGGGPACSVSPEQS</sequence>
<evidence type="ECO:0000313" key="14">
    <source>
        <dbReference type="Proteomes" id="UP000528322"/>
    </source>
</evidence>
<keyword evidence="9" id="KW-0411">Iron-sulfur</keyword>
<dbReference type="InterPro" id="IPR015421">
    <property type="entry name" value="PyrdxlP-dep_Trfase_major"/>
</dbReference>
<dbReference type="NCBIfam" id="TIGR03403">
    <property type="entry name" value="nifS_epsilon"/>
    <property type="match status" value="1"/>
</dbReference>
<dbReference type="InterPro" id="IPR017773">
    <property type="entry name" value="Cys_deSase_NifS_proteobacteria"/>
</dbReference>
<feature type="domain" description="Aminotransferase class V" evidence="12">
    <location>
        <begin position="4"/>
        <end position="367"/>
    </location>
</feature>
<organism evidence="13 14">
    <name type="scientific">Desulfurispira natronophila</name>
    <dbReference type="NCBI Taxonomy" id="682562"/>
    <lineage>
        <taxon>Bacteria</taxon>
        <taxon>Pseudomonadati</taxon>
        <taxon>Chrysiogenota</taxon>
        <taxon>Chrysiogenia</taxon>
        <taxon>Chrysiogenales</taxon>
        <taxon>Chrysiogenaceae</taxon>
        <taxon>Desulfurispira</taxon>
    </lineage>
</organism>
<dbReference type="InterPro" id="IPR015422">
    <property type="entry name" value="PyrdxlP-dep_Trfase_small"/>
</dbReference>
<keyword evidence="6" id="KW-0479">Metal-binding</keyword>
<dbReference type="Gene3D" id="1.10.260.50">
    <property type="match status" value="1"/>
</dbReference>
<dbReference type="GO" id="GO:0006534">
    <property type="term" value="P:cysteine metabolic process"/>
    <property type="evidence" value="ECO:0007669"/>
    <property type="project" value="InterPro"/>
</dbReference>
<dbReference type="InterPro" id="IPR020578">
    <property type="entry name" value="Aminotrans_V_PyrdxlP_BS"/>
</dbReference>
<dbReference type="PANTHER" id="PTHR11601:SF34">
    <property type="entry name" value="CYSTEINE DESULFURASE"/>
    <property type="match status" value="1"/>
</dbReference>
<dbReference type="GO" id="GO:0031071">
    <property type="term" value="F:cysteine desulfurase activity"/>
    <property type="evidence" value="ECO:0007669"/>
    <property type="project" value="UniProtKB-EC"/>
</dbReference>
<dbReference type="InterPro" id="IPR015424">
    <property type="entry name" value="PyrdxlP-dep_Trfase"/>
</dbReference>
<dbReference type="EC" id="2.8.1.7" evidence="4"/>
<dbReference type="Proteomes" id="UP000528322">
    <property type="component" value="Unassembled WGS sequence"/>
</dbReference>
<dbReference type="EMBL" id="JACHID010000003">
    <property type="protein sequence ID" value="MBB5021392.1"/>
    <property type="molecule type" value="Genomic_DNA"/>
</dbReference>
<dbReference type="GO" id="GO:0046872">
    <property type="term" value="F:metal ion binding"/>
    <property type="evidence" value="ECO:0007669"/>
    <property type="project" value="UniProtKB-KW"/>
</dbReference>
<dbReference type="Gene3D" id="3.90.1150.10">
    <property type="entry name" value="Aspartate Aminotransferase, domain 1"/>
    <property type="match status" value="1"/>
</dbReference>
<dbReference type="RefSeq" id="WP_183729995.1">
    <property type="nucleotide sequence ID" value="NZ_JACHID010000003.1"/>
</dbReference>
<keyword evidence="14" id="KW-1185">Reference proteome</keyword>
<dbReference type="SUPFAM" id="SSF53383">
    <property type="entry name" value="PLP-dependent transferases"/>
    <property type="match status" value="1"/>
</dbReference>
<comment type="catalytic activity">
    <reaction evidence="10">
        <text>(sulfur carrier)-H + L-cysteine = (sulfur carrier)-SH + L-alanine</text>
        <dbReference type="Rhea" id="RHEA:43892"/>
        <dbReference type="Rhea" id="RHEA-COMP:14737"/>
        <dbReference type="Rhea" id="RHEA-COMP:14739"/>
        <dbReference type="ChEBI" id="CHEBI:29917"/>
        <dbReference type="ChEBI" id="CHEBI:35235"/>
        <dbReference type="ChEBI" id="CHEBI:57972"/>
        <dbReference type="ChEBI" id="CHEBI:64428"/>
        <dbReference type="EC" id="2.8.1.7"/>
    </reaction>
</comment>
<comment type="similarity">
    <text evidence="3">Belongs to the class-V pyridoxal-phosphate-dependent aminotransferase family. NifS/IscS subfamily.</text>
</comment>
<evidence type="ECO:0000256" key="5">
    <source>
        <dbReference type="ARBA" id="ARBA00022679"/>
    </source>
</evidence>
<comment type="function">
    <text evidence="2">Catalyzes the removal of elemental sulfur atoms from cysteine to produce alanine. Seems to participate in the biosynthesis of the nitrogenase metalloclusters by providing the inorganic sulfur required for the Fe-S core formation.</text>
</comment>
<dbReference type="FunFam" id="3.40.640.10:FF:000084">
    <property type="entry name" value="IscS-like cysteine desulfurase"/>
    <property type="match status" value="1"/>
</dbReference>
<comment type="cofactor">
    <cofactor evidence="1 11">
        <name>pyridoxal 5'-phosphate</name>
        <dbReference type="ChEBI" id="CHEBI:597326"/>
    </cofactor>
</comment>
<evidence type="ECO:0000256" key="3">
    <source>
        <dbReference type="ARBA" id="ARBA00006490"/>
    </source>
</evidence>
<dbReference type="GO" id="GO:0051536">
    <property type="term" value="F:iron-sulfur cluster binding"/>
    <property type="evidence" value="ECO:0007669"/>
    <property type="project" value="UniProtKB-KW"/>
</dbReference>
<dbReference type="Pfam" id="PF00266">
    <property type="entry name" value="Aminotran_5"/>
    <property type="match status" value="1"/>
</dbReference>
<evidence type="ECO:0000256" key="2">
    <source>
        <dbReference type="ARBA" id="ARBA00003120"/>
    </source>
</evidence>
<gene>
    <name evidence="13" type="ORF">HNR37_000701</name>
</gene>
<keyword evidence="7" id="KW-0663">Pyridoxal phosphate</keyword>
<evidence type="ECO:0000256" key="10">
    <source>
        <dbReference type="ARBA" id="ARBA00050776"/>
    </source>
</evidence>
<dbReference type="AlphaFoldDB" id="A0A7W8DGG9"/>
<comment type="caution">
    <text evidence="13">The sequence shown here is derived from an EMBL/GenBank/DDBJ whole genome shotgun (WGS) entry which is preliminary data.</text>
</comment>
<dbReference type="InterPro" id="IPR000192">
    <property type="entry name" value="Aminotrans_V_dom"/>
</dbReference>